<protein>
    <recommendedName>
        <fullName evidence="1">Amidase domain-containing protein</fullName>
    </recommendedName>
</protein>
<proteinExistence type="predicted"/>
<dbReference type="AlphaFoldDB" id="A0AAV1YPK5"/>
<name>A0AAV1YPK5_9ARAC</name>
<dbReference type="InterPro" id="IPR052739">
    <property type="entry name" value="FAAH2"/>
</dbReference>
<dbReference type="PANTHER" id="PTHR43372:SF4">
    <property type="entry name" value="FATTY-ACID AMIDE HYDROLASE 2"/>
    <property type="match status" value="1"/>
</dbReference>
<sequence length="458" mass="51373">MTSSLWWTGPTWLSQPVQSWPMQSLPILPNGIGDEEAFSSERRKAAIVNTMTTTISGESCISGCIDIDKYSTLEKLLRVTAWVRRFVYNAKADSLKLSGPLCASELQEALYSWIKATQLKHFELEVKQLLSKGIISKNSSIYSLNPELDDNQILQWRKCFDWCSWFCSWAGKRLVREPSGLVSNLGCFPAPDSNVADFLYTGPMCRYAEDLVLSMRILSADSGKLVDISEKVNFKTLKIRFMKEIHGLLVVPVREEMVQALKCAVSYFQTYYSVESKEVKMPTLYDASRAVLCTLLDGVSDLKATLTNGMEDFNEKLDYLKCFFGKSTLSYAPLRAMNGAKVSLLCNKNNASKYQKLIESWSEEFDHLLDDHTVLLMPTFPVTAPYHSEIFHFLPSSCYTSIFNVLGLPSTQCPLGYTSDGLPYGIQIVGRKNSDALTIACAVELEKFFGGWKSPGSL</sequence>
<evidence type="ECO:0000259" key="1">
    <source>
        <dbReference type="Pfam" id="PF01425"/>
    </source>
</evidence>
<keyword evidence="3" id="KW-1185">Reference proteome</keyword>
<evidence type="ECO:0000313" key="3">
    <source>
        <dbReference type="Proteomes" id="UP001497382"/>
    </source>
</evidence>
<feature type="domain" description="Amidase" evidence="1">
    <location>
        <begin position="180"/>
        <end position="437"/>
    </location>
</feature>
<dbReference type="EMBL" id="CAXIEN010000001">
    <property type="protein sequence ID" value="CAL1260758.1"/>
    <property type="molecule type" value="Genomic_DNA"/>
</dbReference>
<reference evidence="2 3" key="1">
    <citation type="submission" date="2024-04" db="EMBL/GenBank/DDBJ databases">
        <authorList>
            <person name="Rising A."/>
            <person name="Reimegard J."/>
            <person name="Sonavane S."/>
            <person name="Akerstrom W."/>
            <person name="Nylinder S."/>
            <person name="Hedman E."/>
            <person name="Kallberg Y."/>
        </authorList>
    </citation>
    <scope>NUCLEOTIDE SEQUENCE [LARGE SCALE GENOMIC DNA]</scope>
</reference>
<dbReference type="Proteomes" id="UP001497382">
    <property type="component" value="Unassembled WGS sequence"/>
</dbReference>
<dbReference type="GO" id="GO:0012505">
    <property type="term" value="C:endomembrane system"/>
    <property type="evidence" value="ECO:0007669"/>
    <property type="project" value="TreeGrafter"/>
</dbReference>
<comment type="caution">
    <text evidence="2">The sequence shown here is derived from an EMBL/GenBank/DDBJ whole genome shotgun (WGS) entry which is preliminary data.</text>
</comment>
<dbReference type="PANTHER" id="PTHR43372">
    <property type="entry name" value="FATTY-ACID AMIDE HYDROLASE"/>
    <property type="match status" value="1"/>
</dbReference>
<dbReference type="SUPFAM" id="SSF75304">
    <property type="entry name" value="Amidase signature (AS) enzymes"/>
    <property type="match status" value="1"/>
</dbReference>
<organism evidence="2 3">
    <name type="scientific">Larinioides sclopetarius</name>
    <dbReference type="NCBI Taxonomy" id="280406"/>
    <lineage>
        <taxon>Eukaryota</taxon>
        <taxon>Metazoa</taxon>
        <taxon>Ecdysozoa</taxon>
        <taxon>Arthropoda</taxon>
        <taxon>Chelicerata</taxon>
        <taxon>Arachnida</taxon>
        <taxon>Araneae</taxon>
        <taxon>Araneomorphae</taxon>
        <taxon>Entelegynae</taxon>
        <taxon>Araneoidea</taxon>
        <taxon>Araneidae</taxon>
        <taxon>Larinioides</taxon>
    </lineage>
</organism>
<evidence type="ECO:0000313" key="2">
    <source>
        <dbReference type="EMBL" id="CAL1260758.1"/>
    </source>
</evidence>
<dbReference type="Pfam" id="PF01425">
    <property type="entry name" value="Amidase"/>
    <property type="match status" value="1"/>
</dbReference>
<dbReference type="Gene3D" id="3.90.1300.10">
    <property type="entry name" value="Amidase signature (AS) domain"/>
    <property type="match status" value="1"/>
</dbReference>
<accession>A0AAV1YPK5</accession>
<dbReference type="InterPro" id="IPR036928">
    <property type="entry name" value="AS_sf"/>
</dbReference>
<dbReference type="InterPro" id="IPR023631">
    <property type="entry name" value="Amidase_dom"/>
</dbReference>
<gene>
    <name evidence="2" type="ORF">LARSCL_LOCUS22</name>
</gene>